<dbReference type="InterPro" id="IPR011989">
    <property type="entry name" value="ARM-like"/>
</dbReference>
<dbReference type="AlphaFoldDB" id="A0A976M822"/>
<evidence type="ECO:0000256" key="3">
    <source>
        <dbReference type="ARBA" id="ARBA00022781"/>
    </source>
</evidence>
<evidence type="ECO:0000313" key="8">
    <source>
        <dbReference type="Proteomes" id="UP000244803"/>
    </source>
</evidence>
<dbReference type="PANTHER" id="PTHR10698:SF0">
    <property type="entry name" value="V-TYPE PROTON ATPASE SUBUNIT H"/>
    <property type="match status" value="1"/>
</dbReference>
<keyword evidence="4 5" id="KW-0406">Ion transport</keyword>
<dbReference type="Pfam" id="PF03224">
    <property type="entry name" value="V-ATPase_H_N"/>
    <property type="match status" value="1"/>
</dbReference>
<sequence>MEPETLNKLMQKNKISYELINPDYEEWLNTGALDLESVELLKLYASLNTLEKVEMIRKNELISKIFLNATYATGPGLLRSYSLQHLSDICRVDNGIYNILLKILDGRDVYSIYYDIATHEKDKKIVEKTLYLLTGFIAYGNGCFKDEEVESVVKLILKLSIDNYSKLYSLSNILQLKKYHNLVENESVLRLLKLNLSKDNVPNTQYKCVFCVWLLTRTEECIPVLHRNELVHLLCTLLASTKIEKVIRICLLVFNNLLKNAQCLEVMVEMNVIQTLTLLAYDKWNDDELYDNIHKLHMQLENKTFKLSNFERYCTELNTGVLKWSILHSEKFWLLHNEKFEQDEFIQISKLVDLLDSNDSTTVSIACFDLGEFARLYRNGKRICKKFKVKDKVMDLITNKDRDIARQAMLCAQKLMVQNWQQVSTVT</sequence>
<dbReference type="OrthoDB" id="10263554at2759"/>
<comment type="similarity">
    <text evidence="1 5">Belongs to the V-ATPase H subunit family.</text>
</comment>
<dbReference type="InterPro" id="IPR038497">
    <property type="entry name" value="ATPase_V1-cplx_hsu_C_sf"/>
</dbReference>
<keyword evidence="3 5" id="KW-0375">Hydrogen ion transport</keyword>
<evidence type="ECO:0000256" key="1">
    <source>
        <dbReference type="ARBA" id="ARBA00008613"/>
    </source>
</evidence>
<dbReference type="Proteomes" id="UP000244803">
    <property type="component" value="Chromosome 4"/>
</dbReference>
<evidence type="ECO:0000256" key="2">
    <source>
        <dbReference type="ARBA" id="ARBA00022448"/>
    </source>
</evidence>
<accession>A0A976M822</accession>
<dbReference type="Gene3D" id="1.25.40.150">
    <property type="entry name" value="V-type ATPase, subunit H, C-terminal domain"/>
    <property type="match status" value="1"/>
</dbReference>
<dbReference type="GO" id="GO:0046961">
    <property type="term" value="F:proton-transporting ATPase activity, rotational mechanism"/>
    <property type="evidence" value="ECO:0007669"/>
    <property type="project" value="UniProtKB-UniRule"/>
</dbReference>
<dbReference type="EMBL" id="CP056067">
    <property type="protein sequence ID" value="UKJ89457.2"/>
    <property type="molecule type" value="Genomic_DNA"/>
</dbReference>
<dbReference type="InterPro" id="IPR004908">
    <property type="entry name" value="ATPase_V1-cplx_hsu"/>
</dbReference>
<reference evidence="7" key="1">
    <citation type="submission" date="2022-07" db="EMBL/GenBank/DDBJ databases">
        <title>Evaluation of T. orientalis genome assembly methods using nanopore sequencing and analysis of variation between genomes.</title>
        <authorList>
            <person name="Yam J."/>
            <person name="Micallef M.L."/>
            <person name="Liu M."/>
            <person name="Djordjevic S.P."/>
            <person name="Bogema D.R."/>
            <person name="Jenkins C."/>
        </authorList>
    </citation>
    <scope>NUCLEOTIDE SEQUENCE</scope>
    <source>
        <strain evidence="7">Fish Creek</strain>
    </source>
</reference>
<dbReference type="GO" id="GO:0000221">
    <property type="term" value="C:vacuolar proton-transporting V-type ATPase, V1 domain"/>
    <property type="evidence" value="ECO:0007669"/>
    <property type="project" value="UniProtKB-UniRule"/>
</dbReference>
<dbReference type="PANTHER" id="PTHR10698">
    <property type="entry name" value="V-TYPE PROTON ATPASE SUBUNIT H"/>
    <property type="match status" value="1"/>
</dbReference>
<evidence type="ECO:0000259" key="6">
    <source>
        <dbReference type="Pfam" id="PF11698"/>
    </source>
</evidence>
<evidence type="ECO:0000313" key="7">
    <source>
        <dbReference type="EMBL" id="UKJ89457.2"/>
    </source>
</evidence>
<protein>
    <recommendedName>
        <fullName evidence="5">V-type proton ATPase subunit H</fullName>
    </recommendedName>
</protein>
<evidence type="ECO:0000256" key="4">
    <source>
        <dbReference type="ARBA" id="ARBA00023065"/>
    </source>
</evidence>
<dbReference type="InterPro" id="IPR016024">
    <property type="entry name" value="ARM-type_fold"/>
</dbReference>
<dbReference type="InterPro" id="IPR011987">
    <property type="entry name" value="ATPase_V1-cplx_hsu_C"/>
</dbReference>
<organism evidence="7 8">
    <name type="scientific">Theileria orientalis</name>
    <dbReference type="NCBI Taxonomy" id="68886"/>
    <lineage>
        <taxon>Eukaryota</taxon>
        <taxon>Sar</taxon>
        <taxon>Alveolata</taxon>
        <taxon>Apicomplexa</taxon>
        <taxon>Aconoidasida</taxon>
        <taxon>Piroplasmida</taxon>
        <taxon>Theileriidae</taxon>
        <taxon>Theileria</taxon>
    </lineage>
</organism>
<comment type="subunit">
    <text evidence="5">V-ATPase is a heteromultimeric enzyme made up of two complexes: the ATP-hydrolytic V1 complex and the proton translocation V0 complex.</text>
</comment>
<feature type="domain" description="ATPase V1 complex subunit H C-terminal" evidence="6">
    <location>
        <begin position="306"/>
        <end position="420"/>
    </location>
</feature>
<gene>
    <name evidence="7" type="ORF">MACJ_002708</name>
</gene>
<name>A0A976M822_THEOR</name>
<evidence type="ECO:0000256" key="5">
    <source>
        <dbReference type="PIRNR" id="PIRNR032184"/>
    </source>
</evidence>
<dbReference type="PIRSF" id="PIRSF032184">
    <property type="entry name" value="ATPase_V1_H"/>
    <property type="match status" value="1"/>
</dbReference>
<dbReference type="Pfam" id="PF11698">
    <property type="entry name" value="V-ATPase_H_C"/>
    <property type="match status" value="1"/>
</dbReference>
<dbReference type="SUPFAM" id="SSF48371">
    <property type="entry name" value="ARM repeat"/>
    <property type="match status" value="1"/>
</dbReference>
<dbReference type="Gene3D" id="1.25.10.10">
    <property type="entry name" value="Leucine-rich Repeat Variant"/>
    <property type="match status" value="1"/>
</dbReference>
<proteinExistence type="inferred from homology"/>
<keyword evidence="2 5" id="KW-0813">Transport</keyword>
<comment type="function">
    <text evidence="5">Subunit of the V1 complex of vacuolar(H+)-ATPase (V-ATPase), a multisubunit enzyme composed of a peripheral complex (V1) that hydrolyzes ATP and a membrane integral complex (V0) that translocates protons. V-ATPase is responsible for acidifying and maintaining the pH of intracellular compartments.</text>
</comment>